<dbReference type="GO" id="GO:0006220">
    <property type="term" value="P:pyrimidine nucleotide metabolic process"/>
    <property type="evidence" value="ECO:0007669"/>
    <property type="project" value="UniProtKB-UniRule"/>
</dbReference>
<evidence type="ECO:0000256" key="5">
    <source>
        <dbReference type="ARBA" id="ARBA00022840"/>
    </source>
</evidence>
<proteinExistence type="inferred from homology"/>
<evidence type="ECO:0000256" key="8">
    <source>
        <dbReference type="HAMAP-Rule" id="MF_00238"/>
    </source>
</evidence>
<dbReference type="InterPro" id="IPR027417">
    <property type="entry name" value="P-loop_NTPase"/>
</dbReference>
<protein>
    <recommendedName>
        <fullName evidence="8">Cytidylate kinase</fullName>
        <shortName evidence="8">CK</shortName>
        <ecNumber evidence="8">2.7.4.25</ecNumber>
    </recommendedName>
    <alternativeName>
        <fullName evidence="8">Cytidine monophosphate kinase</fullName>
        <shortName evidence="8">CMP kinase</shortName>
    </alternativeName>
</protein>
<name>A0A9X3B7Z1_9HYPH</name>
<dbReference type="CDD" id="cd02020">
    <property type="entry name" value="CMPK"/>
    <property type="match status" value="1"/>
</dbReference>
<dbReference type="Gene3D" id="3.40.50.300">
    <property type="entry name" value="P-loop containing nucleotide triphosphate hydrolases"/>
    <property type="match status" value="1"/>
</dbReference>
<comment type="subcellular location">
    <subcellularLocation>
        <location evidence="8">Cytoplasm</location>
    </subcellularLocation>
</comment>
<reference evidence="10" key="1">
    <citation type="submission" date="2022-08" db="EMBL/GenBank/DDBJ databases">
        <title>Chelativorans sichuanense sp. nov., a paraffin oil-degrading bacterium isolated from a mixture of oil-based drill cuttings and paddy soil.</title>
        <authorList>
            <person name="Yu J."/>
            <person name="Liu H."/>
            <person name="Chen Q."/>
        </authorList>
    </citation>
    <scope>NUCLEOTIDE SEQUENCE</scope>
    <source>
        <strain evidence="10">SCAU 2101</strain>
    </source>
</reference>
<dbReference type="GO" id="GO:0005737">
    <property type="term" value="C:cytoplasm"/>
    <property type="evidence" value="ECO:0007669"/>
    <property type="project" value="UniProtKB-SubCell"/>
</dbReference>
<comment type="similarity">
    <text evidence="1 8">Belongs to the cytidylate kinase family. Type 1 subfamily.</text>
</comment>
<dbReference type="HAMAP" id="MF_00238">
    <property type="entry name" value="Cytidyl_kinase_type1"/>
    <property type="match status" value="1"/>
</dbReference>
<evidence type="ECO:0000256" key="2">
    <source>
        <dbReference type="ARBA" id="ARBA00022679"/>
    </source>
</evidence>
<sequence>MRERVFTIAIDGPAASGKGTLARKLAAHYGLHHLDTGLTYRAVARALLDAGLPLDNEAAAEQAARGVDLGTLDRETLSAHGVGEAASKIAVMSAVRRTLVEKQRAFAKTPPGAVLDGRDIGTVVCPDADVKLYVTASAAVRAERRWREILGQGGEADYETILADVERRDARDMARADSPLKPAGDAHLLDTSEMDIETAFRAARAIVDKVLAARN</sequence>
<comment type="caution">
    <text evidence="10">The sequence shown here is derived from an EMBL/GenBank/DDBJ whole genome shotgun (WGS) entry which is preliminary data.</text>
</comment>
<evidence type="ECO:0000313" key="10">
    <source>
        <dbReference type="EMBL" id="MCT8992152.1"/>
    </source>
</evidence>
<feature type="binding site" evidence="8">
    <location>
        <begin position="12"/>
        <end position="20"/>
    </location>
    <ligand>
        <name>ATP</name>
        <dbReference type="ChEBI" id="CHEBI:30616"/>
    </ligand>
</feature>
<evidence type="ECO:0000256" key="3">
    <source>
        <dbReference type="ARBA" id="ARBA00022741"/>
    </source>
</evidence>
<dbReference type="GO" id="GO:0005524">
    <property type="term" value="F:ATP binding"/>
    <property type="evidence" value="ECO:0007669"/>
    <property type="project" value="UniProtKB-UniRule"/>
</dbReference>
<evidence type="ECO:0000256" key="4">
    <source>
        <dbReference type="ARBA" id="ARBA00022777"/>
    </source>
</evidence>
<evidence type="ECO:0000256" key="1">
    <source>
        <dbReference type="ARBA" id="ARBA00009427"/>
    </source>
</evidence>
<keyword evidence="11" id="KW-1185">Reference proteome</keyword>
<dbReference type="EC" id="2.7.4.25" evidence="8"/>
<evidence type="ECO:0000256" key="6">
    <source>
        <dbReference type="ARBA" id="ARBA00047615"/>
    </source>
</evidence>
<comment type="catalytic activity">
    <reaction evidence="6 8">
        <text>dCMP + ATP = dCDP + ADP</text>
        <dbReference type="Rhea" id="RHEA:25094"/>
        <dbReference type="ChEBI" id="CHEBI:30616"/>
        <dbReference type="ChEBI" id="CHEBI:57566"/>
        <dbReference type="ChEBI" id="CHEBI:58593"/>
        <dbReference type="ChEBI" id="CHEBI:456216"/>
        <dbReference type="EC" id="2.7.4.25"/>
    </reaction>
</comment>
<keyword evidence="4 8" id="KW-0418">Kinase</keyword>
<feature type="domain" description="Cytidylate kinase" evidence="9">
    <location>
        <begin position="8"/>
        <end position="198"/>
    </location>
</feature>
<comment type="catalytic activity">
    <reaction evidence="7 8">
        <text>CMP + ATP = CDP + ADP</text>
        <dbReference type="Rhea" id="RHEA:11600"/>
        <dbReference type="ChEBI" id="CHEBI:30616"/>
        <dbReference type="ChEBI" id="CHEBI:58069"/>
        <dbReference type="ChEBI" id="CHEBI:60377"/>
        <dbReference type="ChEBI" id="CHEBI:456216"/>
        <dbReference type="EC" id="2.7.4.25"/>
    </reaction>
</comment>
<dbReference type="InterPro" id="IPR011994">
    <property type="entry name" value="Cytidylate_kinase_dom"/>
</dbReference>
<dbReference type="Pfam" id="PF02224">
    <property type="entry name" value="Cytidylate_kin"/>
    <property type="match status" value="1"/>
</dbReference>
<organism evidence="10 11">
    <name type="scientific">Chelativorans petroleitrophicus</name>
    <dbReference type="NCBI Taxonomy" id="2975484"/>
    <lineage>
        <taxon>Bacteria</taxon>
        <taxon>Pseudomonadati</taxon>
        <taxon>Pseudomonadota</taxon>
        <taxon>Alphaproteobacteria</taxon>
        <taxon>Hyphomicrobiales</taxon>
        <taxon>Phyllobacteriaceae</taxon>
        <taxon>Chelativorans</taxon>
    </lineage>
</organism>
<dbReference type="NCBIfam" id="TIGR00017">
    <property type="entry name" value="cmk"/>
    <property type="match status" value="1"/>
</dbReference>
<evidence type="ECO:0000313" key="11">
    <source>
        <dbReference type="Proteomes" id="UP001149009"/>
    </source>
</evidence>
<dbReference type="Proteomes" id="UP001149009">
    <property type="component" value="Unassembled WGS sequence"/>
</dbReference>
<dbReference type="InterPro" id="IPR003136">
    <property type="entry name" value="Cytidylate_kin"/>
</dbReference>
<keyword evidence="2 8" id="KW-0808">Transferase</keyword>
<evidence type="ECO:0000259" key="9">
    <source>
        <dbReference type="Pfam" id="PF02224"/>
    </source>
</evidence>
<dbReference type="SUPFAM" id="SSF52540">
    <property type="entry name" value="P-loop containing nucleoside triphosphate hydrolases"/>
    <property type="match status" value="1"/>
</dbReference>
<dbReference type="GO" id="GO:0036431">
    <property type="term" value="F:dCMP kinase activity"/>
    <property type="evidence" value="ECO:0007669"/>
    <property type="project" value="InterPro"/>
</dbReference>
<dbReference type="EMBL" id="JAODNV010000026">
    <property type="protein sequence ID" value="MCT8992152.1"/>
    <property type="molecule type" value="Genomic_DNA"/>
</dbReference>
<dbReference type="RefSeq" id="WP_261517104.1">
    <property type="nucleotide sequence ID" value="NZ_JAODNV010000026.1"/>
</dbReference>
<evidence type="ECO:0000256" key="7">
    <source>
        <dbReference type="ARBA" id="ARBA00048478"/>
    </source>
</evidence>
<keyword evidence="5 8" id="KW-0067">ATP-binding</keyword>
<accession>A0A9X3B7Z1</accession>
<gene>
    <name evidence="8 10" type="primary">cmk</name>
    <name evidence="10" type="ORF">NYR54_17960</name>
</gene>
<dbReference type="AlphaFoldDB" id="A0A9X3B7Z1"/>
<keyword evidence="3 8" id="KW-0547">Nucleotide-binding</keyword>
<keyword evidence="8" id="KW-0963">Cytoplasm</keyword>